<proteinExistence type="predicted"/>
<dbReference type="InterPro" id="IPR027417">
    <property type="entry name" value="P-loop_NTPase"/>
</dbReference>
<dbReference type="Proteomes" id="UP001175000">
    <property type="component" value="Unassembled WGS sequence"/>
</dbReference>
<accession>A0AA39WIU5</accession>
<dbReference type="Gene3D" id="3.40.50.300">
    <property type="entry name" value="P-loop containing nucleotide triphosphate hydrolases"/>
    <property type="match status" value="1"/>
</dbReference>
<gene>
    <name evidence="1" type="ORF">B0T14DRAFT_522700</name>
</gene>
<evidence type="ECO:0008006" key="3">
    <source>
        <dbReference type="Google" id="ProtNLM"/>
    </source>
</evidence>
<dbReference type="EMBL" id="JAULSU010000005">
    <property type="protein sequence ID" value="KAK0616202.1"/>
    <property type="molecule type" value="Genomic_DNA"/>
</dbReference>
<comment type="caution">
    <text evidence="1">The sequence shown here is derived from an EMBL/GenBank/DDBJ whole genome shotgun (WGS) entry which is preliminary data.</text>
</comment>
<evidence type="ECO:0000313" key="1">
    <source>
        <dbReference type="EMBL" id="KAK0616202.1"/>
    </source>
</evidence>
<sequence>MRPLVAEFGREVDLQHREIVSVHSHNHLGALIGKDRGQEQETKQPVKQLADHTEKASRLAPRLVQFPVYLINMMQNAEFMGRENELDILSKLLLGEHNEPSVASYSLQGEPGVGKTEVALEFASQYKDSFDAVFWVNLNPENPAEAVAAFGNIGRHLHWVNGEEMDESHIDVVVDWLEQTAHNSKPDYLSWLERRTNIFLR</sequence>
<dbReference type="AlphaFoldDB" id="A0AA39WIU5"/>
<reference evidence="1" key="1">
    <citation type="submission" date="2023-06" db="EMBL/GenBank/DDBJ databases">
        <title>Genome-scale phylogeny and comparative genomics of the fungal order Sordariales.</title>
        <authorList>
            <consortium name="Lawrence Berkeley National Laboratory"/>
            <person name="Hensen N."/>
            <person name="Bonometti L."/>
            <person name="Westerberg I."/>
            <person name="Brannstrom I.O."/>
            <person name="Guillou S."/>
            <person name="Cros-Aarteil S."/>
            <person name="Calhoun S."/>
            <person name="Haridas S."/>
            <person name="Kuo A."/>
            <person name="Mondo S."/>
            <person name="Pangilinan J."/>
            <person name="Riley R."/>
            <person name="Labutti K."/>
            <person name="Andreopoulos B."/>
            <person name="Lipzen A."/>
            <person name="Chen C."/>
            <person name="Yanf M."/>
            <person name="Daum C."/>
            <person name="Ng V."/>
            <person name="Clum A."/>
            <person name="Steindorff A."/>
            <person name="Ohm R."/>
            <person name="Martin F."/>
            <person name="Silar P."/>
            <person name="Natvig D."/>
            <person name="Lalanne C."/>
            <person name="Gautier V."/>
            <person name="Ament-Velasquez S.L."/>
            <person name="Kruys A."/>
            <person name="Hutchinson M.I."/>
            <person name="Powell A.J."/>
            <person name="Barry K."/>
            <person name="Miller A.N."/>
            <person name="Grigoriev I.V."/>
            <person name="Debuchy R."/>
            <person name="Gladieux P."/>
            <person name="Thoren M.H."/>
            <person name="Johannesson H."/>
        </authorList>
    </citation>
    <scope>NUCLEOTIDE SEQUENCE</scope>
    <source>
        <strain evidence="1">CBS 606.72</strain>
    </source>
</reference>
<dbReference type="SUPFAM" id="SSF52540">
    <property type="entry name" value="P-loop containing nucleoside triphosphate hydrolases"/>
    <property type="match status" value="1"/>
</dbReference>
<keyword evidence="2" id="KW-1185">Reference proteome</keyword>
<organism evidence="1 2">
    <name type="scientific">Immersiella caudata</name>
    <dbReference type="NCBI Taxonomy" id="314043"/>
    <lineage>
        <taxon>Eukaryota</taxon>
        <taxon>Fungi</taxon>
        <taxon>Dikarya</taxon>
        <taxon>Ascomycota</taxon>
        <taxon>Pezizomycotina</taxon>
        <taxon>Sordariomycetes</taxon>
        <taxon>Sordariomycetidae</taxon>
        <taxon>Sordariales</taxon>
        <taxon>Lasiosphaeriaceae</taxon>
        <taxon>Immersiella</taxon>
    </lineage>
</organism>
<evidence type="ECO:0000313" key="2">
    <source>
        <dbReference type="Proteomes" id="UP001175000"/>
    </source>
</evidence>
<protein>
    <recommendedName>
        <fullName evidence="3">NB-ARC domain-containing protein</fullName>
    </recommendedName>
</protein>
<name>A0AA39WIU5_9PEZI</name>